<proteinExistence type="inferred from homology"/>
<comment type="caution">
    <text evidence="4">The sequence shown here is derived from an EMBL/GenBank/DDBJ whole genome shotgun (WGS) entry which is preliminary data.</text>
</comment>
<dbReference type="Proteomes" id="UP000195569">
    <property type="component" value="Unassembled WGS sequence"/>
</dbReference>
<evidence type="ECO:0000256" key="1">
    <source>
        <dbReference type="ARBA" id="ARBA00005801"/>
    </source>
</evidence>
<organism evidence="4 5">
    <name type="scientific">Paraburkholderia piptadeniae</name>
    <dbReference type="NCBI Taxonomy" id="1701573"/>
    <lineage>
        <taxon>Bacteria</taxon>
        <taxon>Pseudomonadati</taxon>
        <taxon>Pseudomonadota</taxon>
        <taxon>Betaproteobacteria</taxon>
        <taxon>Burkholderiales</taxon>
        <taxon>Burkholderiaceae</taxon>
        <taxon>Paraburkholderia</taxon>
    </lineage>
</organism>
<gene>
    <name evidence="4" type="ORF">BN2476_490056</name>
</gene>
<dbReference type="PANTHER" id="PTHR30487">
    <property type="entry name" value="TYPE 4 PREPILIN-LIKE PROTEINS LEADER PEPTIDE-PROCESSING ENZYME"/>
    <property type="match status" value="1"/>
</dbReference>
<dbReference type="InterPro" id="IPR050882">
    <property type="entry name" value="Prepilin_peptidase/N-MTase"/>
</dbReference>
<keyword evidence="2" id="KW-1133">Transmembrane helix</keyword>
<dbReference type="GO" id="GO:0006465">
    <property type="term" value="P:signal peptide processing"/>
    <property type="evidence" value="ECO:0007669"/>
    <property type="project" value="TreeGrafter"/>
</dbReference>
<protein>
    <submittedName>
        <fullName evidence="4">Flp pilus assembly protein, protease CpaA</fullName>
    </submittedName>
</protein>
<dbReference type="Gene3D" id="1.20.120.1220">
    <property type="match status" value="1"/>
</dbReference>
<keyword evidence="4" id="KW-0378">Hydrolase</keyword>
<accession>A0A1N7SEX9</accession>
<evidence type="ECO:0000313" key="5">
    <source>
        <dbReference type="Proteomes" id="UP000195569"/>
    </source>
</evidence>
<dbReference type="AlphaFoldDB" id="A0A1N7SEX9"/>
<reference evidence="4" key="1">
    <citation type="submission" date="2016-12" db="EMBL/GenBank/DDBJ databases">
        <authorList>
            <person name="Moulin L."/>
        </authorList>
    </citation>
    <scope>NUCLEOTIDE SEQUENCE [LARGE SCALE GENOMIC DNA]</scope>
    <source>
        <strain evidence="4">STM 7183</strain>
    </source>
</reference>
<feature type="transmembrane region" description="Helical" evidence="2">
    <location>
        <begin position="58"/>
        <end position="76"/>
    </location>
</feature>
<feature type="transmembrane region" description="Helical" evidence="2">
    <location>
        <begin position="32"/>
        <end position="51"/>
    </location>
</feature>
<dbReference type="Pfam" id="PF01478">
    <property type="entry name" value="Peptidase_A24"/>
    <property type="match status" value="1"/>
</dbReference>
<dbReference type="GO" id="GO:0004190">
    <property type="term" value="F:aspartic-type endopeptidase activity"/>
    <property type="evidence" value="ECO:0007669"/>
    <property type="project" value="InterPro"/>
</dbReference>
<keyword evidence="2" id="KW-0812">Transmembrane</keyword>
<dbReference type="OrthoDB" id="5508079at2"/>
<evidence type="ECO:0000256" key="2">
    <source>
        <dbReference type="SAM" id="Phobius"/>
    </source>
</evidence>
<evidence type="ECO:0000259" key="3">
    <source>
        <dbReference type="Pfam" id="PF01478"/>
    </source>
</evidence>
<keyword evidence="2" id="KW-0472">Membrane</keyword>
<dbReference type="EMBL" id="CYGY02000049">
    <property type="protein sequence ID" value="SIT45921.1"/>
    <property type="molecule type" value="Genomic_DNA"/>
</dbReference>
<keyword evidence="5" id="KW-1185">Reference proteome</keyword>
<dbReference type="PANTHER" id="PTHR30487:SF0">
    <property type="entry name" value="PREPILIN LEADER PEPTIDASE_N-METHYLTRANSFERASE-RELATED"/>
    <property type="match status" value="1"/>
</dbReference>
<feature type="transmembrane region" description="Helical" evidence="2">
    <location>
        <begin position="159"/>
        <end position="178"/>
    </location>
</feature>
<feature type="domain" description="Prepilin type IV endopeptidase peptidase" evidence="3">
    <location>
        <begin position="11"/>
        <end position="114"/>
    </location>
</feature>
<sequence length="182" mass="19233">MQAFEFPVGLCLLALVTTASWTDLRARRIPNWLVLAAAVLALLVQCYLHGAGTGFSQWLLGMLTGGALFLPLYVARAMGAGDVKLMAAIGAFVGPWAGFGIVLLTFSIGGIWALILIVARGKTRRAFANIRGMLPVRGRKPQKTDPGAELPRRESVGSLPFAVAIALGTVGAMGLQSAHVMF</sequence>
<dbReference type="GO" id="GO:0005886">
    <property type="term" value="C:plasma membrane"/>
    <property type="evidence" value="ECO:0007669"/>
    <property type="project" value="TreeGrafter"/>
</dbReference>
<evidence type="ECO:0000313" key="4">
    <source>
        <dbReference type="EMBL" id="SIT45921.1"/>
    </source>
</evidence>
<keyword evidence="4" id="KW-0645">Protease</keyword>
<dbReference type="InterPro" id="IPR000045">
    <property type="entry name" value="Prepilin_IV_endopep_pep"/>
</dbReference>
<dbReference type="RefSeq" id="WP_087736859.1">
    <property type="nucleotide sequence ID" value="NZ_CYGY02000049.1"/>
</dbReference>
<name>A0A1N7SEX9_9BURK</name>
<feature type="transmembrane region" description="Helical" evidence="2">
    <location>
        <begin position="96"/>
        <end position="119"/>
    </location>
</feature>
<comment type="similarity">
    <text evidence="1">Belongs to the peptidase A24 family.</text>
</comment>